<evidence type="ECO:0000313" key="3">
    <source>
        <dbReference type="Proteomes" id="UP000623467"/>
    </source>
</evidence>
<name>A0A8H7DFC2_9AGAR</name>
<evidence type="ECO:0000256" key="1">
    <source>
        <dbReference type="SAM" id="MobiDB-lite"/>
    </source>
</evidence>
<keyword evidence="3" id="KW-1185">Reference proteome</keyword>
<sequence length="308" mass="33293">MARPSESKSRPSSPHRPEAAKLAKPVPPVKPVGIIILPPEYRQADDEDSPSSSTCDPMLNPSSSLPDLGVGEQRTLRRATTSTTSLNVKFAPLPQLAPRKRRSTAPMGIASRGAVMRRRRAGTPGFDMNGDPLPPTPPMWTPEEVEAHTQRVLTERGELPAVRDHAEDPFLKMVKGAGKLWRKVNNNDKKKQGQGAPTAEVKGVTVVSLERPALAVLPGGDNTPSGEEEGGVWEEEVGDRFPLNVGQTETIVEGQFPWSGTLKADDETESVSDEQNVSSTESTEEDSTLESHTERESSSLATLTPPRS</sequence>
<dbReference type="OrthoDB" id="3265817at2759"/>
<feature type="region of interest" description="Disordered" evidence="1">
    <location>
        <begin position="1"/>
        <end position="142"/>
    </location>
</feature>
<feature type="compositionally biased region" description="Basic and acidic residues" evidence="1">
    <location>
        <begin position="1"/>
        <end position="21"/>
    </location>
</feature>
<organism evidence="2 3">
    <name type="scientific">Mycena sanguinolenta</name>
    <dbReference type="NCBI Taxonomy" id="230812"/>
    <lineage>
        <taxon>Eukaryota</taxon>
        <taxon>Fungi</taxon>
        <taxon>Dikarya</taxon>
        <taxon>Basidiomycota</taxon>
        <taxon>Agaricomycotina</taxon>
        <taxon>Agaricomycetes</taxon>
        <taxon>Agaricomycetidae</taxon>
        <taxon>Agaricales</taxon>
        <taxon>Marasmiineae</taxon>
        <taxon>Mycenaceae</taxon>
        <taxon>Mycena</taxon>
    </lineage>
</organism>
<feature type="region of interest" description="Disordered" evidence="1">
    <location>
        <begin position="183"/>
        <end position="308"/>
    </location>
</feature>
<comment type="caution">
    <text evidence="2">The sequence shown here is derived from an EMBL/GenBank/DDBJ whole genome shotgun (WGS) entry which is preliminary data.</text>
</comment>
<protein>
    <submittedName>
        <fullName evidence="2">Uncharacterized protein</fullName>
    </submittedName>
</protein>
<gene>
    <name evidence="2" type="ORF">MSAN_00731900</name>
</gene>
<dbReference type="AlphaFoldDB" id="A0A8H7DFC2"/>
<evidence type="ECO:0000313" key="2">
    <source>
        <dbReference type="EMBL" id="KAF7370977.1"/>
    </source>
</evidence>
<feature type="compositionally biased region" description="Acidic residues" evidence="1">
    <location>
        <begin position="226"/>
        <end position="237"/>
    </location>
</feature>
<dbReference type="EMBL" id="JACAZH010000004">
    <property type="protein sequence ID" value="KAF7370977.1"/>
    <property type="molecule type" value="Genomic_DNA"/>
</dbReference>
<feature type="compositionally biased region" description="Polar residues" evidence="1">
    <location>
        <begin position="50"/>
        <end position="65"/>
    </location>
</feature>
<proteinExistence type="predicted"/>
<reference evidence="2" key="1">
    <citation type="submission" date="2020-05" db="EMBL/GenBank/DDBJ databases">
        <title>Mycena genomes resolve the evolution of fungal bioluminescence.</title>
        <authorList>
            <person name="Tsai I.J."/>
        </authorList>
    </citation>
    <scope>NUCLEOTIDE SEQUENCE</scope>
    <source>
        <strain evidence="2">160909Yilan</strain>
    </source>
</reference>
<dbReference type="Proteomes" id="UP000623467">
    <property type="component" value="Unassembled WGS sequence"/>
</dbReference>
<accession>A0A8H7DFC2</accession>